<feature type="domain" description="J" evidence="1">
    <location>
        <begin position="191"/>
        <end position="245"/>
    </location>
</feature>
<dbReference type="Pfam" id="PF00226">
    <property type="entry name" value="DnaJ"/>
    <property type="match status" value="1"/>
</dbReference>
<sequence length="250" mass="29444">MIYIGVYSKYIEIAVREEYPMLHKILNFAKRHFSSVHKLSNSILILDDSKLIKKKYFLNWIFHFPENKASCSLSTLFAFSHLPIRIKTLGYNSAIYRFRVGARILNASEVLLRLERRDIKAKRCILNLFGEFIKEKKDLEIILDSSKSGFWDTFMGLIEERIVGNMLLSFDFVRSHSSFATKEEKAMEQNYLILDCQMGDDFSLVRRKYLQLVKKYHPDNVFLSDNEKKQSYHQKFIQVQNAFDAIRASI</sequence>
<dbReference type="CDD" id="cd06257">
    <property type="entry name" value="DnaJ"/>
    <property type="match status" value="1"/>
</dbReference>
<dbReference type="InterPro" id="IPR036869">
    <property type="entry name" value="J_dom_sf"/>
</dbReference>
<dbReference type="SUPFAM" id="SSF46565">
    <property type="entry name" value="Chaperone J-domain"/>
    <property type="match status" value="1"/>
</dbReference>
<proteinExistence type="predicted"/>
<comment type="caution">
    <text evidence="2">The sequence shown here is derived from an EMBL/GenBank/DDBJ whole genome shotgun (WGS) entry which is preliminary data.</text>
</comment>
<keyword evidence="3" id="KW-1185">Reference proteome</keyword>
<evidence type="ECO:0000313" key="3">
    <source>
        <dbReference type="Proteomes" id="UP000257045"/>
    </source>
</evidence>
<protein>
    <recommendedName>
        <fullName evidence="1">J domain-containing protein</fullName>
    </recommendedName>
</protein>
<evidence type="ECO:0000313" key="2">
    <source>
        <dbReference type="EMBL" id="RDU71786.1"/>
    </source>
</evidence>
<evidence type="ECO:0000259" key="1">
    <source>
        <dbReference type="Pfam" id="PF00226"/>
    </source>
</evidence>
<dbReference type="InterPro" id="IPR001623">
    <property type="entry name" value="DnaJ_domain"/>
</dbReference>
<dbReference type="EMBL" id="NXLV01000002">
    <property type="protein sequence ID" value="RDU71786.1"/>
    <property type="molecule type" value="Genomic_DNA"/>
</dbReference>
<dbReference type="Gene3D" id="1.10.287.110">
    <property type="entry name" value="DnaJ domain"/>
    <property type="match status" value="1"/>
</dbReference>
<dbReference type="OrthoDB" id="5333016at2"/>
<dbReference type="AlphaFoldDB" id="A0A3D8J3I1"/>
<accession>A0A3D8J3I1</accession>
<gene>
    <name evidence="2" type="ORF">CQA58_01725</name>
</gene>
<dbReference type="Proteomes" id="UP000257045">
    <property type="component" value="Unassembled WGS sequence"/>
</dbReference>
<name>A0A3D8J3I1_9HELI</name>
<organism evidence="2 3">
    <name type="scientific">Helicobacter brantae</name>
    <dbReference type="NCBI Taxonomy" id="375927"/>
    <lineage>
        <taxon>Bacteria</taxon>
        <taxon>Pseudomonadati</taxon>
        <taxon>Campylobacterota</taxon>
        <taxon>Epsilonproteobacteria</taxon>
        <taxon>Campylobacterales</taxon>
        <taxon>Helicobacteraceae</taxon>
        <taxon>Helicobacter</taxon>
    </lineage>
</organism>
<reference evidence="2 3" key="1">
    <citation type="submission" date="2018-04" db="EMBL/GenBank/DDBJ databases">
        <title>Novel Campyloabacter and Helicobacter Species and Strains.</title>
        <authorList>
            <person name="Mannion A.J."/>
            <person name="Shen Z."/>
            <person name="Fox J.G."/>
        </authorList>
    </citation>
    <scope>NUCLEOTIDE SEQUENCE [LARGE SCALE GENOMIC DNA]</scope>
    <source>
        <strain evidence="2 3">MIT 04-9366</strain>
    </source>
</reference>
<dbReference type="RefSeq" id="WP_115568996.1">
    <property type="nucleotide sequence ID" value="NZ_NXLV01000002.1"/>
</dbReference>